<comment type="caution">
    <text evidence="3">The sequence shown here is derived from an EMBL/GenBank/DDBJ whole genome shotgun (WGS) entry which is preliminary data.</text>
</comment>
<feature type="transmembrane region" description="Helical" evidence="2">
    <location>
        <begin position="92"/>
        <end position="113"/>
    </location>
</feature>
<feature type="transmembrane region" description="Helical" evidence="2">
    <location>
        <begin position="190"/>
        <end position="210"/>
    </location>
</feature>
<keyword evidence="2" id="KW-0812">Transmembrane</keyword>
<reference evidence="3 4" key="1">
    <citation type="submission" date="2024-02" db="EMBL/GenBank/DDBJ databases">
        <title>De novo assembly and annotation of 12 fungi associated with fruit tree decline syndrome in Ontario, Canada.</title>
        <authorList>
            <person name="Sulman M."/>
            <person name="Ellouze W."/>
            <person name="Ilyukhin E."/>
        </authorList>
    </citation>
    <scope>NUCLEOTIDE SEQUENCE [LARGE SCALE GENOMIC DNA]</scope>
    <source>
        <strain evidence="3 4">M42-189</strain>
    </source>
</reference>
<feature type="transmembrane region" description="Helical" evidence="2">
    <location>
        <begin position="157"/>
        <end position="178"/>
    </location>
</feature>
<keyword evidence="4" id="KW-1185">Reference proteome</keyword>
<evidence type="ECO:0000256" key="1">
    <source>
        <dbReference type="SAM" id="MobiDB-lite"/>
    </source>
</evidence>
<feature type="transmembrane region" description="Helical" evidence="2">
    <location>
        <begin position="216"/>
        <end position="236"/>
    </location>
</feature>
<dbReference type="PANTHER" id="PTHR32251">
    <property type="entry name" value="3-OXO-5-ALPHA-STEROID 4-DEHYDROGENASE"/>
    <property type="match status" value="1"/>
</dbReference>
<evidence type="ECO:0000313" key="4">
    <source>
        <dbReference type="Proteomes" id="UP001521785"/>
    </source>
</evidence>
<accession>A0ABR3R9Y2</accession>
<evidence type="ECO:0008006" key="5">
    <source>
        <dbReference type="Google" id="ProtNLM"/>
    </source>
</evidence>
<organism evidence="3 4">
    <name type="scientific">Paraconiothyrium brasiliense</name>
    <dbReference type="NCBI Taxonomy" id="300254"/>
    <lineage>
        <taxon>Eukaryota</taxon>
        <taxon>Fungi</taxon>
        <taxon>Dikarya</taxon>
        <taxon>Ascomycota</taxon>
        <taxon>Pezizomycotina</taxon>
        <taxon>Dothideomycetes</taxon>
        <taxon>Pleosporomycetidae</taxon>
        <taxon>Pleosporales</taxon>
        <taxon>Massarineae</taxon>
        <taxon>Didymosphaeriaceae</taxon>
        <taxon>Paraconiothyrium</taxon>
    </lineage>
</organism>
<dbReference type="Gene3D" id="1.20.120.1630">
    <property type="match status" value="1"/>
</dbReference>
<sequence length="388" mass="44105">MLDLRPTLSLALPAVKSLPDCADFSKTVQPFLPQLYDLPQKIFDNINSLEALQHVYLSTNPLVTALAFSLFITPVVFIVAEINKNYSQVDRLWSILPVIYNSHYALWAHLAGLPSQRLDHVMAVTILWGARLTFNYWRKGGYTVGSEDYRWNIVKDYAGPVAMFIFNIVFISLAQNVSIHAPVPECDMRLKILLFAITTPTYVLLLSSLITGNELTFYDSIFSKLIFVLVLIEFFADQQQWNFHGAKDAYKKTAKVPKEFGYTREQLDRGFNTSGLWAWSRHPNFAGEQGVWLALYQWACSVSETYVNWCFGAALSYLILFQASTWLTELLSAKKYPDYKIYQKRVGKFLPKVASQSMDMPTADGKANSQQKQEPAKAVKATGTTKRR</sequence>
<proteinExistence type="predicted"/>
<dbReference type="PANTHER" id="PTHR32251:SF23">
    <property type="entry name" value="3-OXO-5-ALPHA-STEROID 4-DEHYDROGENASE (DUF1295)"/>
    <property type="match status" value="1"/>
</dbReference>
<feature type="transmembrane region" description="Helical" evidence="2">
    <location>
        <begin position="62"/>
        <end position="80"/>
    </location>
</feature>
<gene>
    <name evidence="3" type="ORF">SLS60_007165</name>
</gene>
<protein>
    <recommendedName>
        <fullName evidence="5">DUF1295 domain-containing protein</fullName>
    </recommendedName>
</protein>
<evidence type="ECO:0000256" key="2">
    <source>
        <dbReference type="SAM" id="Phobius"/>
    </source>
</evidence>
<name>A0ABR3R9Y2_9PLEO</name>
<keyword evidence="2" id="KW-0472">Membrane</keyword>
<dbReference type="Pfam" id="PF06966">
    <property type="entry name" value="DUF1295"/>
    <property type="match status" value="2"/>
</dbReference>
<feature type="region of interest" description="Disordered" evidence="1">
    <location>
        <begin position="358"/>
        <end position="388"/>
    </location>
</feature>
<dbReference type="InterPro" id="IPR010721">
    <property type="entry name" value="UstE-like"/>
</dbReference>
<evidence type="ECO:0000313" key="3">
    <source>
        <dbReference type="EMBL" id="KAL1600777.1"/>
    </source>
</evidence>
<dbReference type="EMBL" id="JAKJXO020000009">
    <property type="protein sequence ID" value="KAL1600777.1"/>
    <property type="molecule type" value="Genomic_DNA"/>
</dbReference>
<keyword evidence="2" id="KW-1133">Transmembrane helix</keyword>
<dbReference type="Proteomes" id="UP001521785">
    <property type="component" value="Unassembled WGS sequence"/>
</dbReference>